<feature type="region of interest" description="Disordered" evidence="10">
    <location>
        <begin position="841"/>
        <end position="994"/>
    </location>
</feature>
<dbReference type="PROSITE" id="PS51194">
    <property type="entry name" value="HELICASE_CTER"/>
    <property type="match status" value="1"/>
</dbReference>
<reference evidence="14 15" key="1">
    <citation type="journal article" date="2018" name="Plant J.">
        <title>Genome sequences of Chlorella sorokiniana UTEX 1602 and Micractinium conductrix SAG 241.80: implications to maltose excretion by a green alga.</title>
        <authorList>
            <person name="Arriola M.B."/>
            <person name="Velmurugan N."/>
            <person name="Zhang Y."/>
            <person name="Plunkett M.H."/>
            <person name="Hondzo H."/>
            <person name="Barney B.M."/>
        </authorList>
    </citation>
    <scope>NUCLEOTIDE SEQUENCE [LARGE SCALE GENOMIC DNA]</scope>
    <source>
        <strain evidence="15">UTEX 1602</strain>
    </source>
</reference>
<evidence type="ECO:0000256" key="9">
    <source>
        <dbReference type="PROSITE-ProRule" id="PRU00552"/>
    </source>
</evidence>
<dbReference type="Pfam" id="PF00271">
    <property type="entry name" value="Helicase_C"/>
    <property type="match status" value="1"/>
</dbReference>
<dbReference type="PANTHER" id="PTHR47959:SF8">
    <property type="entry name" value="RNA HELICASE"/>
    <property type="match status" value="1"/>
</dbReference>
<evidence type="ECO:0000256" key="1">
    <source>
        <dbReference type="ARBA" id="ARBA00010379"/>
    </source>
</evidence>
<sequence length="994" mass="104530">MSDDEGLFAAPRGGAFPSAAPSDFVDFGWQDEGGNKKLTGRRKKLQKKVKPGSFDTLGLSEPVTRAIRRKGYRLPTPIQRKTLPLILQGLDVVGMARTGSGKTAAFVIPLIEKLKAHSARAGARAVILSPTRELALQTHKVVKELGRHTDLRTAVLVGGDSMEAQFAELAAFPDILVATPGRLVHHLQEVEGMTLKACEYLVFDEADRLFEMGFVDQLREILAAVGPSRQTLLFSATMPAALAEFARAGLKDPELVRLDTDTKISPDLSLAFFTVRADDKPAALLYLLREVVLPGQPTIVFTATRHHVEFLQQLLAKEGIDAAYVHGNMDQAARKIHIAKFRAAKVSTLIVTDVAARGIDIPLLDNVINYDFPPKPKLFVHRSGRAARAGRTGTAFSLLTRDELPFLIDLHLFLSRPLKPAPVQGIREAAAAAEELSPETSLYGTFPQVALDDALERVRQVLASSHDLALQRNSVENAFRLYCKTRPPAAAESVKRAKTLPKEGIHPLLAAALPSDALGGLEAQAGLADIAAALKSYRPSQTVFEAEVASARKGQGAGVMAMPGLVAAEPRVMAMPGLIAAAPYERKMDVMRQKREAHAAVIAAARRRGEGRGSLATAATGDVSTAAAAAARGAAGDREGGEEEEEGGSEGWSDDEAAAQRGAAGSGSDEEAAQRRQQKGGGGGGRKRKAQFVLEPEPQQGKYRESGFYVSHTPEDNDTSEKFYGLGDAGFKDAVMDLTAEDADGMRSQKRAQFHWDKRSKKYVKLQAGEAVKGGKRVKTEAGGKGKVTTGLYEKWSKKTRLRVATGGTEERGAHLAAQMADRFKHGGRGWVNPLKAKVANADARDELRNADQVRKVRKEEEKKKEHLQRRKQERMAKEDGGKGRGKGGRSGSFKGGSGGGRGGGGFKGKGGGGGGGGGFKSGGGGGGGFKGKGGGGGGGGGGFKGKGGGGGGGFKGKGGGGGGGKGGLKPRGGVAKGGGFKGKGGGGGGKGRR</sequence>
<dbReference type="InterPro" id="IPR014014">
    <property type="entry name" value="RNA_helicase_DEAD_Q_motif"/>
</dbReference>
<name>A0A2P6TG72_CHLSO</name>
<evidence type="ECO:0000259" key="11">
    <source>
        <dbReference type="PROSITE" id="PS51192"/>
    </source>
</evidence>
<dbReference type="EMBL" id="LHPG02000017">
    <property type="protein sequence ID" value="PRW33124.1"/>
    <property type="molecule type" value="Genomic_DNA"/>
</dbReference>
<keyword evidence="15" id="KW-1185">Reference proteome</keyword>
<feature type="compositionally biased region" description="Gly residues" evidence="10">
    <location>
        <begin position="889"/>
        <end position="994"/>
    </location>
</feature>
<keyword evidence="3" id="KW-0547">Nucleotide-binding</keyword>
<evidence type="ECO:0000256" key="7">
    <source>
        <dbReference type="ARBA" id="ARBA00022884"/>
    </source>
</evidence>
<feature type="compositionally biased region" description="Acidic residues" evidence="10">
    <location>
        <begin position="640"/>
        <end position="657"/>
    </location>
</feature>
<dbReference type="Pfam" id="PF08147">
    <property type="entry name" value="DBP10CT"/>
    <property type="match status" value="1"/>
</dbReference>
<dbReference type="STRING" id="3076.A0A2P6TG72"/>
<dbReference type="GO" id="GO:0003723">
    <property type="term" value="F:RNA binding"/>
    <property type="evidence" value="ECO:0007669"/>
    <property type="project" value="UniProtKB-KW"/>
</dbReference>
<evidence type="ECO:0000313" key="15">
    <source>
        <dbReference type="Proteomes" id="UP000239899"/>
    </source>
</evidence>
<feature type="domain" description="Helicase ATP-binding" evidence="11">
    <location>
        <begin position="83"/>
        <end position="256"/>
    </location>
</feature>
<dbReference type="PROSITE" id="PS51195">
    <property type="entry name" value="Q_MOTIF"/>
    <property type="match status" value="1"/>
</dbReference>
<comment type="similarity">
    <text evidence="1">Belongs to the DEAD box helicase family. DDX54/DBP10 subfamily.</text>
</comment>
<evidence type="ECO:0000256" key="4">
    <source>
        <dbReference type="ARBA" id="ARBA00022801"/>
    </source>
</evidence>
<feature type="short sequence motif" description="Q motif" evidence="9">
    <location>
        <begin position="52"/>
        <end position="80"/>
    </location>
</feature>
<dbReference type="OrthoDB" id="10261375at2759"/>
<keyword evidence="4" id="KW-0378">Hydrolase</keyword>
<dbReference type="SUPFAM" id="SSF52540">
    <property type="entry name" value="P-loop containing nucleoside triphosphate hydrolases"/>
    <property type="match status" value="1"/>
</dbReference>
<accession>A0A2P6TG72</accession>
<gene>
    <name evidence="14" type="ORF">C2E21_7802</name>
</gene>
<feature type="compositionally biased region" description="Low complexity" evidence="10">
    <location>
        <begin position="616"/>
        <end position="634"/>
    </location>
</feature>
<dbReference type="GO" id="GO:0016887">
    <property type="term" value="F:ATP hydrolysis activity"/>
    <property type="evidence" value="ECO:0007669"/>
    <property type="project" value="RHEA"/>
</dbReference>
<dbReference type="GO" id="GO:0005524">
    <property type="term" value="F:ATP binding"/>
    <property type="evidence" value="ECO:0007669"/>
    <property type="project" value="UniProtKB-KW"/>
</dbReference>
<dbReference type="AlphaFoldDB" id="A0A2P6TG72"/>
<dbReference type="PROSITE" id="PS00039">
    <property type="entry name" value="DEAD_ATP_HELICASE"/>
    <property type="match status" value="1"/>
</dbReference>
<dbReference type="InterPro" id="IPR027417">
    <property type="entry name" value="P-loop_NTPase"/>
</dbReference>
<dbReference type="InterPro" id="IPR014001">
    <property type="entry name" value="Helicase_ATP-bd"/>
</dbReference>
<feature type="domain" description="DEAD-box RNA helicase Q" evidence="13">
    <location>
        <begin position="52"/>
        <end position="80"/>
    </location>
</feature>
<evidence type="ECO:0000256" key="2">
    <source>
        <dbReference type="ARBA" id="ARBA00012552"/>
    </source>
</evidence>
<organism evidence="14 15">
    <name type="scientific">Chlorella sorokiniana</name>
    <name type="common">Freshwater green alga</name>
    <dbReference type="NCBI Taxonomy" id="3076"/>
    <lineage>
        <taxon>Eukaryota</taxon>
        <taxon>Viridiplantae</taxon>
        <taxon>Chlorophyta</taxon>
        <taxon>core chlorophytes</taxon>
        <taxon>Trebouxiophyceae</taxon>
        <taxon>Chlorellales</taxon>
        <taxon>Chlorellaceae</taxon>
        <taxon>Chlorella clade</taxon>
        <taxon>Chlorella</taxon>
    </lineage>
</organism>
<evidence type="ECO:0000256" key="3">
    <source>
        <dbReference type="ARBA" id="ARBA00022741"/>
    </source>
</evidence>
<proteinExistence type="inferred from homology"/>
<evidence type="ECO:0000313" key="14">
    <source>
        <dbReference type="EMBL" id="PRW33124.1"/>
    </source>
</evidence>
<comment type="catalytic activity">
    <reaction evidence="8">
        <text>ATP + H2O = ADP + phosphate + H(+)</text>
        <dbReference type="Rhea" id="RHEA:13065"/>
        <dbReference type="ChEBI" id="CHEBI:15377"/>
        <dbReference type="ChEBI" id="CHEBI:15378"/>
        <dbReference type="ChEBI" id="CHEBI:30616"/>
        <dbReference type="ChEBI" id="CHEBI:43474"/>
        <dbReference type="ChEBI" id="CHEBI:456216"/>
        <dbReference type="EC" id="3.6.4.13"/>
    </reaction>
</comment>
<dbReference type="InterPro" id="IPR000629">
    <property type="entry name" value="RNA-helicase_DEAD-box_CS"/>
</dbReference>
<evidence type="ECO:0000256" key="6">
    <source>
        <dbReference type="ARBA" id="ARBA00022840"/>
    </source>
</evidence>
<dbReference type="InterPro" id="IPR011545">
    <property type="entry name" value="DEAD/DEAH_box_helicase_dom"/>
</dbReference>
<evidence type="ECO:0000256" key="5">
    <source>
        <dbReference type="ARBA" id="ARBA00022806"/>
    </source>
</evidence>
<protein>
    <recommendedName>
        <fullName evidence="2">RNA helicase</fullName>
        <ecNumber evidence="2">3.6.4.13</ecNumber>
    </recommendedName>
</protein>
<evidence type="ECO:0000256" key="10">
    <source>
        <dbReference type="SAM" id="MobiDB-lite"/>
    </source>
</evidence>
<feature type="region of interest" description="Disordered" evidence="10">
    <location>
        <begin position="605"/>
        <end position="704"/>
    </location>
</feature>
<dbReference type="InterPro" id="IPR012541">
    <property type="entry name" value="DBP10_C"/>
</dbReference>
<evidence type="ECO:0000256" key="8">
    <source>
        <dbReference type="ARBA" id="ARBA00047984"/>
    </source>
</evidence>
<keyword evidence="5 14" id="KW-0347">Helicase</keyword>
<dbReference type="GO" id="GO:0005730">
    <property type="term" value="C:nucleolus"/>
    <property type="evidence" value="ECO:0007669"/>
    <property type="project" value="UniProtKB-SubCell"/>
</dbReference>
<dbReference type="PANTHER" id="PTHR47959">
    <property type="entry name" value="ATP-DEPENDENT RNA HELICASE RHLE-RELATED"/>
    <property type="match status" value="1"/>
</dbReference>
<dbReference type="GO" id="GO:0005829">
    <property type="term" value="C:cytosol"/>
    <property type="evidence" value="ECO:0007669"/>
    <property type="project" value="TreeGrafter"/>
</dbReference>
<keyword evidence="7" id="KW-0694">RNA-binding</keyword>
<dbReference type="SMART" id="SM00490">
    <property type="entry name" value="HELICc"/>
    <property type="match status" value="1"/>
</dbReference>
<dbReference type="Pfam" id="PF00270">
    <property type="entry name" value="DEAD"/>
    <property type="match status" value="1"/>
</dbReference>
<evidence type="ECO:0000259" key="13">
    <source>
        <dbReference type="PROSITE" id="PS51195"/>
    </source>
</evidence>
<dbReference type="EC" id="3.6.4.13" evidence="2"/>
<feature type="compositionally biased region" description="Basic and acidic residues" evidence="10">
    <location>
        <begin position="874"/>
        <end position="883"/>
    </location>
</feature>
<dbReference type="Gene3D" id="3.40.50.300">
    <property type="entry name" value="P-loop containing nucleotide triphosphate hydrolases"/>
    <property type="match status" value="2"/>
</dbReference>
<dbReference type="Proteomes" id="UP000239899">
    <property type="component" value="Unassembled WGS sequence"/>
</dbReference>
<evidence type="ECO:0000259" key="12">
    <source>
        <dbReference type="PROSITE" id="PS51194"/>
    </source>
</evidence>
<keyword evidence="6" id="KW-0067">ATP-binding</keyword>
<dbReference type="InterPro" id="IPR050079">
    <property type="entry name" value="DEAD_box_RNA_helicase"/>
</dbReference>
<feature type="domain" description="Helicase C-terminal" evidence="12">
    <location>
        <begin position="283"/>
        <end position="429"/>
    </location>
</feature>
<comment type="caution">
    <text evidence="14">The sequence shown here is derived from an EMBL/GenBank/DDBJ whole genome shotgun (WGS) entry which is preliminary data.</text>
</comment>
<dbReference type="SMART" id="SM00487">
    <property type="entry name" value="DEXDc"/>
    <property type="match status" value="1"/>
</dbReference>
<dbReference type="CDD" id="cd18787">
    <property type="entry name" value="SF2_C_DEAD"/>
    <property type="match status" value="1"/>
</dbReference>
<feature type="compositionally biased region" description="Basic and acidic residues" evidence="10">
    <location>
        <begin position="843"/>
        <end position="865"/>
    </location>
</feature>
<dbReference type="InterPro" id="IPR001650">
    <property type="entry name" value="Helicase_C-like"/>
</dbReference>
<dbReference type="GO" id="GO:0003724">
    <property type="term" value="F:RNA helicase activity"/>
    <property type="evidence" value="ECO:0007669"/>
    <property type="project" value="UniProtKB-EC"/>
</dbReference>
<dbReference type="PROSITE" id="PS51192">
    <property type="entry name" value="HELICASE_ATP_BIND_1"/>
    <property type="match status" value="1"/>
</dbReference>
<dbReference type="SMART" id="SM01123">
    <property type="entry name" value="DBP10CT"/>
    <property type="match status" value="1"/>
</dbReference>